<sequence length="63" mass="7082">MSTEKVFITRRFSFPGCGCQAERTERAEPMACSYPSLPSSRRGVETFIDTTQEREREASSTAT</sequence>
<name>A0ABR0A446_9CRUS</name>
<reference evidence="1 2" key="1">
    <citation type="journal article" date="2023" name="Nucleic Acids Res.">
        <title>The hologenome of Daphnia magna reveals possible DNA methylation and microbiome-mediated evolution of the host genome.</title>
        <authorList>
            <person name="Chaturvedi A."/>
            <person name="Li X."/>
            <person name="Dhandapani V."/>
            <person name="Marshall H."/>
            <person name="Kissane S."/>
            <person name="Cuenca-Cambronero M."/>
            <person name="Asole G."/>
            <person name="Calvet F."/>
            <person name="Ruiz-Romero M."/>
            <person name="Marangio P."/>
            <person name="Guigo R."/>
            <person name="Rago D."/>
            <person name="Mirbahai L."/>
            <person name="Eastwood N."/>
            <person name="Colbourne J.K."/>
            <person name="Zhou J."/>
            <person name="Mallon E."/>
            <person name="Orsini L."/>
        </authorList>
    </citation>
    <scope>NUCLEOTIDE SEQUENCE [LARGE SCALE GENOMIC DNA]</scope>
    <source>
        <strain evidence="1">LRV0_1</strain>
    </source>
</reference>
<accession>A0ABR0A446</accession>
<comment type="caution">
    <text evidence="1">The sequence shown here is derived from an EMBL/GenBank/DDBJ whole genome shotgun (WGS) entry which is preliminary data.</text>
</comment>
<evidence type="ECO:0000313" key="2">
    <source>
        <dbReference type="Proteomes" id="UP001234178"/>
    </source>
</evidence>
<dbReference type="Proteomes" id="UP001234178">
    <property type="component" value="Unassembled WGS sequence"/>
</dbReference>
<dbReference type="EMBL" id="JAOYFB010000036">
    <property type="protein sequence ID" value="KAK4019748.1"/>
    <property type="molecule type" value="Genomic_DNA"/>
</dbReference>
<protein>
    <submittedName>
        <fullName evidence="1">Uncharacterized protein</fullName>
    </submittedName>
</protein>
<evidence type="ECO:0000313" key="1">
    <source>
        <dbReference type="EMBL" id="KAK4019748.1"/>
    </source>
</evidence>
<keyword evidence="2" id="KW-1185">Reference proteome</keyword>
<organism evidence="1 2">
    <name type="scientific">Daphnia magna</name>
    <dbReference type="NCBI Taxonomy" id="35525"/>
    <lineage>
        <taxon>Eukaryota</taxon>
        <taxon>Metazoa</taxon>
        <taxon>Ecdysozoa</taxon>
        <taxon>Arthropoda</taxon>
        <taxon>Crustacea</taxon>
        <taxon>Branchiopoda</taxon>
        <taxon>Diplostraca</taxon>
        <taxon>Cladocera</taxon>
        <taxon>Anomopoda</taxon>
        <taxon>Daphniidae</taxon>
        <taxon>Daphnia</taxon>
    </lineage>
</organism>
<proteinExistence type="predicted"/>
<gene>
    <name evidence="1" type="ORF">OUZ56_001756</name>
</gene>